<dbReference type="EMBL" id="JACEIK010042227">
    <property type="protein sequence ID" value="MCE5166998.1"/>
    <property type="molecule type" value="Genomic_DNA"/>
</dbReference>
<protein>
    <submittedName>
        <fullName evidence="2">Uncharacterized protein</fullName>
    </submittedName>
</protein>
<feature type="compositionally biased region" description="Basic and acidic residues" evidence="1">
    <location>
        <begin position="1"/>
        <end position="12"/>
    </location>
</feature>
<gene>
    <name evidence="2" type="ORF">HAX54_033090</name>
</gene>
<organism evidence="2 3">
    <name type="scientific">Datura stramonium</name>
    <name type="common">Jimsonweed</name>
    <name type="synonym">Common thornapple</name>
    <dbReference type="NCBI Taxonomy" id="4076"/>
    <lineage>
        <taxon>Eukaryota</taxon>
        <taxon>Viridiplantae</taxon>
        <taxon>Streptophyta</taxon>
        <taxon>Embryophyta</taxon>
        <taxon>Tracheophyta</taxon>
        <taxon>Spermatophyta</taxon>
        <taxon>Magnoliopsida</taxon>
        <taxon>eudicotyledons</taxon>
        <taxon>Gunneridae</taxon>
        <taxon>Pentapetalae</taxon>
        <taxon>asterids</taxon>
        <taxon>lamiids</taxon>
        <taxon>Solanales</taxon>
        <taxon>Solanaceae</taxon>
        <taxon>Solanoideae</taxon>
        <taxon>Datureae</taxon>
        <taxon>Datura</taxon>
    </lineage>
</organism>
<name>A0ABS8Y5P2_DATST</name>
<reference evidence="2 3" key="1">
    <citation type="journal article" date="2021" name="BMC Genomics">
        <title>Datura genome reveals duplications of psychoactive alkaloid biosynthetic genes and high mutation rate following tissue culture.</title>
        <authorList>
            <person name="Rajewski A."/>
            <person name="Carter-House D."/>
            <person name="Stajich J."/>
            <person name="Litt A."/>
        </authorList>
    </citation>
    <scope>NUCLEOTIDE SEQUENCE [LARGE SCALE GENOMIC DNA]</scope>
    <source>
        <strain evidence="2">AR-01</strain>
    </source>
</reference>
<feature type="region of interest" description="Disordered" evidence="1">
    <location>
        <begin position="1"/>
        <end position="27"/>
    </location>
</feature>
<evidence type="ECO:0000313" key="2">
    <source>
        <dbReference type="EMBL" id="MCE5166998.1"/>
    </source>
</evidence>
<accession>A0ABS8Y5P2</accession>
<dbReference type="Proteomes" id="UP000823775">
    <property type="component" value="Unassembled WGS sequence"/>
</dbReference>
<evidence type="ECO:0000313" key="3">
    <source>
        <dbReference type="Proteomes" id="UP000823775"/>
    </source>
</evidence>
<feature type="non-terminal residue" evidence="2">
    <location>
        <position position="1"/>
    </location>
</feature>
<feature type="non-terminal residue" evidence="2">
    <location>
        <position position="98"/>
    </location>
</feature>
<comment type="caution">
    <text evidence="2">The sequence shown here is derived from an EMBL/GenBank/DDBJ whole genome shotgun (WGS) entry which is preliminary data.</text>
</comment>
<evidence type="ECO:0000256" key="1">
    <source>
        <dbReference type="SAM" id="MobiDB-lite"/>
    </source>
</evidence>
<keyword evidence="3" id="KW-1185">Reference proteome</keyword>
<sequence>VCPEIESGRETRQSFAETVRGEEEDGGMRSIFEEKKGRGGCVSDCWRVMERREEAAMWGWWFGYAGGLSAEVGGGSLTLMEGLEMGYGRRGREGACST</sequence>
<proteinExistence type="predicted"/>